<dbReference type="GO" id="GO:0000155">
    <property type="term" value="F:phosphorelay sensor kinase activity"/>
    <property type="evidence" value="ECO:0007669"/>
    <property type="project" value="InterPro"/>
</dbReference>
<accession>A0A1V1P8H0</accession>
<dbReference type="Gene3D" id="3.30.565.10">
    <property type="entry name" value="Histidine kinase-like ATPase, C-terminal domain"/>
    <property type="match status" value="1"/>
</dbReference>
<dbReference type="SMART" id="SM00388">
    <property type="entry name" value="HisKA"/>
    <property type="match status" value="1"/>
</dbReference>
<dbReference type="EMBL" id="ATBP01000313">
    <property type="protein sequence ID" value="ETR71151.1"/>
    <property type="molecule type" value="Genomic_DNA"/>
</dbReference>
<evidence type="ECO:0000313" key="14">
    <source>
        <dbReference type="Proteomes" id="UP000189670"/>
    </source>
</evidence>
<feature type="modified residue" description="4-aspartylphosphate" evidence="10">
    <location>
        <position position="59"/>
    </location>
</feature>
<evidence type="ECO:0000256" key="10">
    <source>
        <dbReference type="PROSITE-ProRule" id="PRU00169"/>
    </source>
</evidence>
<dbReference type="FunFam" id="3.40.50.2300:FF:000001">
    <property type="entry name" value="DNA-binding response regulator PhoB"/>
    <property type="match status" value="1"/>
</dbReference>
<keyword evidence="4" id="KW-0808">Transferase</keyword>
<evidence type="ECO:0000313" key="13">
    <source>
        <dbReference type="EMBL" id="ETR71151.1"/>
    </source>
</evidence>
<feature type="domain" description="Response regulatory" evidence="12">
    <location>
        <begin position="10"/>
        <end position="126"/>
    </location>
</feature>
<gene>
    <name evidence="13" type="ORF">OMM_02707</name>
</gene>
<protein>
    <recommendedName>
        <fullName evidence="2">histidine kinase</fullName>
        <ecNumber evidence="2">2.7.13.3</ecNumber>
    </recommendedName>
</protein>
<organism evidence="13 14">
    <name type="scientific">Candidatus Magnetoglobus multicellularis str. Araruama</name>
    <dbReference type="NCBI Taxonomy" id="890399"/>
    <lineage>
        <taxon>Bacteria</taxon>
        <taxon>Pseudomonadati</taxon>
        <taxon>Thermodesulfobacteriota</taxon>
        <taxon>Desulfobacteria</taxon>
        <taxon>Desulfobacterales</taxon>
        <taxon>Desulfobacteraceae</taxon>
        <taxon>Candidatus Magnetoglobus</taxon>
    </lineage>
</organism>
<reference evidence="14" key="1">
    <citation type="submission" date="2012-11" db="EMBL/GenBank/DDBJ databases">
        <authorList>
            <person name="Lucero-Rivera Y.E."/>
            <person name="Tovar-Ramirez D."/>
        </authorList>
    </citation>
    <scope>NUCLEOTIDE SEQUENCE [LARGE SCALE GENOMIC DNA]</scope>
    <source>
        <strain evidence="14">Araruama</strain>
    </source>
</reference>
<dbReference type="PANTHER" id="PTHR43547:SF2">
    <property type="entry name" value="HYBRID SIGNAL TRANSDUCTION HISTIDINE KINASE C"/>
    <property type="match status" value="1"/>
</dbReference>
<comment type="catalytic activity">
    <reaction evidence="1">
        <text>ATP + protein L-histidine = ADP + protein N-phospho-L-histidine.</text>
        <dbReference type="EC" id="2.7.13.3"/>
    </reaction>
</comment>
<dbReference type="InterPro" id="IPR005467">
    <property type="entry name" value="His_kinase_dom"/>
</dbReference>
<dbReference type="InterPro" id="IPR036097">
    <property type="entry name" value="HisK_dim/P_sf"/>
</dbReference>
<dbReference type="InterPro" id="IPR003661">
    <property type="entry name" value="HisK_dim/P_dom"/>
</dbReference>
<evidence type="ECO:0000256" key="1">
    <source>
        <dbReference type="ARBA" id="ARBA00000085"/>
    </source>
</evidence>
<dbReference type="CDD" id="cd19920">
    <property type="entry name" value="REC_PA4781-like"/>
    <property type="match status" value="1"/>
</dbReference>
<name>A0A1V1P8H0_9BACT</name>
<evidence type="ECO:0000256" key="2">
    <source>
        <dbReference type="ARBA" id="ARBA00012438"/>
    </source>
</evidence>
<dbReference type="EC" id="2.7.13.3" evidence="2"/>
<dbReference type="InterPro" id="IPR001789">
    <property type="entry name" value="Sig_transdc_resp-reg_receiver"/>
</dbReference>
<evidence type="ECO:0000256" key="5">
    <source>
        <dbReference type="ARBA" id="ARBA00022777"/>
    </source>
</evidence>
<evidence type="ECO:0000259" key="11">
    <source>
        <dbReference type="PROSITE" id="PS50109"/>
    </source>
</evidence>
<dbReference type="Gene3D" id="1.10.287.130">
    <property type="match status" value="1"/>
</dbReference>
<comment type="caution">
    <text evidence="13">The sequence shown here is derived from an EMBL/GenBank/DDBJ whole genome shotgun (WGS) entry which is preliminary data.</text>
</comment>
<dbReference type="PROSITE" id="PS50109">
    <property type="entry name" value="HIS_KIN"/>
    <property type="match status" value="1"/>
</dbReference>
<dbReference type="PANTHER" id="PTHR43547">
    <property type="entry name" value="TWO-COMPONENT HISTIDINE KINASE"/>
    <property type="match status" value="1"/>
</dbReference>
<dbReference type="InterPro" id="IPR004358">
    <property type="entry name" value="Sig_transdc_His_kin-like_C"/>
</dbReference>
<dbReference type="Pfam" id="PF02518">
    <property type="entry name" value="HATPase_c"/>
    <property type="match status" value="1"/>
</dbReference>
<dbReference type="GO" id="GO:0003677">
    <property type="term" value="F:DNA binding"/>
    <property type="evidence" value="ECO:0007669"/>
    <property type="project" value="UniProtKB-KW"/>
</dbReference>
<evidence type="ECO:0000256" key="3">
    <source>
        <dbReference type="ARBA" id="ARBA00022553"/>
    </source>
</evidence>
<keyword evidence="5 13" id="KW-0418">Kinase</keyword>
<evidence type="ECO:0000256" key="9">
    <source>
        <dbReference type="ARBA" id="ARBA00023163"/>
    </source>
</evidence>
<evidence type="ECO:0000256" key="8">
    <source>
        <dbReference type="ARBA" id="ARBA00023125"/>
    </source>
</evidence>
<dbReference type="Gene3D" id="3.40.50.2300">
    <property type="match status" value="1"/>
</dbReference>
<evidence type="ECO:0000256" key="4">
    <source>
        <dbReference type="ARBA" id="ARBA00022679"/>
    </source>
</evidence>
<dbReference type="SUPFAM" id="SSF47384">
    <property type="entry name" value="Homodimeric domain of signal transducing histidine kinase"/>
    <property type="match status" value="1"/>
</dbReference>
<keyword evidence="8" id="KW-0238">DNA-binding</keyword>
<evidence type="ECO:0000259" key="12">
    <source>
        <dbReference type="PROSITE" id="PS50110"/>
    </source>
</evidence>
<dbReference type="SUPFAM" id="SSF52172">
    <property type="entry name" value="CheY-like"/>
    <property type="match status" value="1"/>
</dbReference>
<keyword evidence="3 10" id="KW-0597">Phosphoprotein</keyword>
<dbReference type="InterPro" id="IPR011006">
    <property type="entry name" value="CheY-like_superfamily"/>
</dbReference>
<keyword evidence="7" id="KW-0805">Transcription regulation</keyword>
<keyword evidence="9" id="KW-0804">Transcription</keyword>
<dbReference type="SMART" id="SM00448">
    <property type="entry name" value="REC"/>
    <property type="match status" value="1"/>
</dbReference>
<keyword evidence="6" id="KW-0902">Two-component regulatory system</keyword>
<dbReference type="CDD" id="cd00075">
    <property type="entry name" value="HATPase"/>
    <property type="match status" value="1"/>
</dbReference>
<evidence type="ECO:0000256" key="7">
    <source>
        <dbReference type="ARBA" id="ARBA00023015"/>
    </source>
</evidence>
<dbReference type="SMART" id="SM00387">
    <property type="entry name" value="HATPase_c"/>
    <property type="match status" value="1"/>
</dbReference>
<proteinExistence type="predicted"/>
<feature type="domain" description="Histidine kinase" evidence="11">
    <location>
        <begin position="148"/>
        <end position="366"/>
    </location>
</feature>
<dbReference type="SUPFAM" id="SSF55874">
    <property type="entry name" value="ATPase domain of HSP90 chaperone/DNA topoisomerase II/histidine kinase"/>
    <property type="match status" value="1"/>
</dbReference>
<dbReference type="InterPro" id="IPR036890">
    <property type="entry name" value="HATPase_C_sf"/>
</dbReference>
<dbReference type="AlphaFoldDB" id="A0A1V1P8H0"/>
<dbReference type="FunFam" id="3.30.565.10:FF:000006">
    <property type="entry name" value="Sensor histidine kinase WalK"/>
    <property type="match status" value="1"/>
</dbReference>
<sequence length="366" mass="41562">MNPPKKYRGTILVVDDNPTNIELLLVYLHENKYRILVTRDGPNALKRAVSAKPDLILLDIMMPGMNGFETCEQLKNNPETNNIPIIFMTALTDIDTKLKGFELGAVDYITKPFQRAEVSARISTHLTIQEQKTKLAQLNASKDRFFSIVAHDMKGAFGSLMNFTQYISKSFDEWTREDLKRLIRDMCKSTEKNYKLLENFLEWSRFQLGATPFRPSNVLLEYIIVQAIQLYQAHADSKSIQITYDFSSETYIQGDPQMLATIFRNLISNAIKFTHNGGTIQLDCNNLGNDLEIIIADDGCGMDKETVDKLFYLDKKHQTEGTAGEKGTGLGLLLCKDLLEKHKGRIRVNSKKGEGTQFRIYLPVST</sequence>
<dbReference type="PRINTS" id="PR00344">
    <property type="entry name" value="BCTRLSENSOR"/>
</dbReference>
<dbReference type="Proteomes" id="UP000189670">
    <property type="component" value="Unassembled WGS sequence"/>
</dbReference>
<dbReference type="Pfam" id="PF00072">
    <property type="entry name" value="Response_reg"/>
    <property type="match status" value="1"/>
</dbReference>
<evidence type="ECO:0000256" key="6">
    <source>
        <dbReference type="ARBA" id="ARBA00023012"/>
    </source>
</evidence>
<dbReference type="InterPro" id="IPR003594">
    <property type="entry name" value="HATPase_dom"/>
</dbReference>
<dbReference type="PROSITE" id="PS50110">
    <property type="entry name" value="RESPONSE_REGULATORY"/>
    <property type="match status" value="1"/>
</dbReference>